<reference evidence="1 2" key="1">
    <citation type="submission" date="2015-12" db="EMBL/GenBank/DDBJ databases">
        <title>The genome of Folsomia candida.</title>
        <authorList>
            <person name="Faddeeva A."/>
            <person name="Derks M.F."/>
            <person name="Anvar Y."/>
            <person name="Smit S."/>
            <person name="Van Straalen N."/>
            <person name="Roelofs D."/>
        </authorList>
    </citation>
    <scope>NUCLEOTIDE SEQUENCE [LARGE SCALE GENOMIC DNA]</scope>
    <source>
        <strain evidence="1 2">VU population</strain>
        <tissue evidence="1">Whole body</tissue>
    </source>
</reference>
<dbReference type="Gene3D" id="3.80.10.10">
    <property type="entry name" value="Ribonuclease Inhibitor"/>
    <property type="match status" value="1"/>
</dbReference>
<dbReference type="EMBL" id="LNIX01000001">
    <property type="protein sequence ID" value="OXA64112.1"/>
    <property type="molecule type" value="Genomic_DNA"/>
</dbReference>
<dbReference type="OrthoDB" id="2220528at2759"/>
<evidence type="ECO:0000313" key="2">
    <source>
        <dbReference type="Proteomes" id="UP000198287"/>
    </source>
</evidence>
<name>A0A226F2V2_FOLCA</name>
<evidence type="ECO:0000313" key="1">
    <source>
        <dbReference type="EMBL" id="OXA64112.1"/>
    </source>
</evidence>
<organism evidence="1 2">
    <name type="scientific">Folsomia candida</name>
    <name type="common">Springtail</name>
    <dbReference type="NCBI Taxonomy" id="158441"/>
    <lineage>
        <taxon>Eukaryota</taxon>
        <taxon>Metazoa</taxon>
        <taxon>Ecdysozoa</taxon>
        <taxon>Arthropoda</taxon>
        <taxon>Hexapoda</taxon>
        <taxon>Collembola</taxon>
        <taxon>Entomobryomorpha</taxon>
        <taxon>Isotomoidea</taxon>
        <taxon>Isotomidae</taxon>
        <taxon>Proisotominae</taxon>
        <taxon>Folsomia</taxon>
    </lineage>
</organism>
<comment type="caution">
    <text evidence="1">The sequence shown here is derived from an EMBL/GenBank/DDBJ whole genome shotgun (WGS) entry which is preliminary data.</text>
</comment>
<sequence>MEETMEGDCEGNNSLSEYSDSLMEDNLGGSGVHPALLNPVILDIIFGFRTISGLKRCRRVCRTWEKVATPILAKRTYFSVNNYCIESKSTEKPILLRRITCESDNFGSETNEHDFFAFANQRGESVHELKLYANSDFLSSFTGSLSTRNRFPNLKKIVICERDFEFDESVDFSTPRFDPLLSNELANMSNIRCIETHVEEMSRSRDVYHANVQKLIRMSPNLEVLKITDHFYPDLTTCGKLKTLEWTGNPISLKDDIFGNDDLVEVGIEDNFSLAKFFKMTEQVKNSLQKLVISSSTDLFISMELPTIEVEDHSFSFPYFPNLTEFCFDSVNLYEIKFEHATQKQLPSLRKLRLCENDHGMRKFLDGTIFNISTCWRSVESLSLGQLFYDESDYSAQLFPKIGQIFPNLIHLDVTICNGSGAGTQLLDSCLVSLSKCFKKLENLTIRLDWQITLPELIYVTSLPFSGLKTLKLVNCNFNQASVKDEGYGKLCNGLSPVIPNITLQGFVYEFSGSSLPKMHKWIEEHKGNIIFLH</sequence>
<dbReference type="SUPFAM" id="SSF52047">
    <property type="entry name" value="RNI-like"/>
    <property type="match status" value="1"/>
</dbReference>
<accession>A0A226F2V2</accession>
<gene>
    <name evidence="1" type="ORF">Fcan01_01480</name>
</gene>
<dbReference type="AlphaFoldDB" id="A0A226F2V2"/>
<evidence type="ECO:0008006" key="3">
    <source>
        <dbReference type="Google" id="ProtNLM"/>
    </source>
</evidence>
<proteinExistence type="predicted"/>
<protein>
    <recommendedName>
        <fullName evidence="3">F-box domain-containing protein</fullName>
    </recommendedName>
</protein>
<keyword evidence="2" id="KW-1185">Reference proteome</keyword>
<dbReference type="InterPro" id="IPR032675">
    <property type="entry name" value="LRR_dom_sf"/>
</dbReference>
<dbReference type="Proteomes" id="UP000198287">
    <property type="component" value="Unassembled WGS sequence"/>
</dbReference>